<dbReference type="InterPro" id="IPR029045">
    <property type="entry name" value="ClpP/crotonase-like_dom_sf"/>
</dbReference>
<dbReference type="Gene3D" id="2.30.42.10">
    <property type="match status" value="1"/>
</dbReference>
<gene>
    <name evidence="6" type="ORF">GAYE_SCF40G5384</name>
</gene>
<keyword evidence="4" id="KW-0720">Serine protease</keyword>
<proteinExistence type="inferred from homology"/>
<evidence type="ECO:0000259" key="5">
    <source>
        <dbReference type="PROSITE" id="PS50106"/>
    </source>
</evidence>
<dbReference type="PANTHER" id="PTHR32060:SF22">
    <property type="entry name" value="CARBOXYL-TERMINAL-PROCESSING PEPTIDASE 3, CHLOROPLASTIC"/>
    <property type="match status" value="1"/>
</dbReference>
<evidence type="ECO:0000256" key="1">
    <source>
        <dbReference type="ARBA" id="ARBA00009179"/>
    </source>
</evidence>
<dbReference type="SMART" id="SM00228">
    <property type="entry name" value="PDZ"/>
    <property type="match status" value="1"/>
</dbReference>
<dbReference type="GO" id="GO:0006508">
    <property type="term" value="P:proteolysis"/>
    <property type="evidence" value="ECO:0007669"/>
    <property type="project" value="UniProtKB-KW"/>
</dbReference>
<dbReference type="PROSITE" id="PS50106">
    <property type="entry name" value="PDZ"/>
    <property type="match status" value="1"/>
</dbReference>
<dbReference type="SUPFAM" id="SSF52096">
    <property type="entry name" value="ClpP/crotonase"/>
    <property type="match status" value="1"/>
</dbReference>
<evidence type="ECO:0000256" key="4">
    <source>
        <dbReference type="ARBA" id="ARBA00022825"/>
    </source>
</evidence>
<reference evidence="6 7" key="1">
    <citation type="submission" date="2022-07" db="EMBL/GenBank/DDBJ databases">
        <title>Genome-wide signatures of adaptation to extreme environments.</title>
        <authorList>
            <person name="Cho C.H."/>
            <person name="Yoon H.S."/>
        </authorList>
    </citation>
    <scope>NUCLEOTIDE SEQUENCE [LARGE SCALE GENOMIC DNA]</scope>
    <source>
        <strain evidence="6 7">108.79 E11</strain>
    </source>
</reference>
<sequence>MRRLRCSSLFVFSSPLSRVSSTAFKKPRWIKLPRNKNGIHCFPIQSTRSSLHRPLLIEVSCKLHSVVGTTVAFLLCISCAWSFTSDQSLVLEAWRYVDKYYVDQSIHPSWLQLRQKIIRQVNHQNSHALIREMLSKLDDPYTRLLEPEEYQSLKATATGQLVGIGIQMAPKIENNKVLVTFVYPQSPAAIADIRKGDAIVAIDHVPVAQEKSVEKVAMHIRGEKNTNVHITLERNGKWLEKDIQRQDYVLKTVEDQILDGNIGYLRIRSFDWNTVDEVRQVLSHWKQQQQPHVDCCILDLRDNAGGYFPAGVGVASLFLPSNKVVVYTVDHRGIEETYYATPSGGIFTDGCVMILVNEHTASASELVTAALHEQRGALILGKKTFGKGVVQRVFPLSDGSGIAVTMMKYLTPSHMDIHKKGIEVDKNASCTVNDSLQCTPFISNQDWCFSTCTVDKSASRE</sequence>
<evidence type="ECO:0000313" key="6">
    <source>
        <dbReference type="EMBL" id="KAK4527462.1"/>
    </source>
</evidence>
<dbReference type="Proteomes" id="UP001300502">
    <property type="component" value="Unassembled WGS sequence"/>
</dbReference>
<keyword evidence="2" id="KW-0645">Protease</keyword>
<dbReference type="GO" id="GO:0008236">
    <property type="term" value="F:serine-type peptidase activity"/>
    <property type="evidence" value="ECO:0007669"/>
    <property type="project" value="UniProtKB-KW"/>
</dbReference>
<organism evidence="6 7">
    <name type="scientific">Galdieria yellowstonensis</name>
    <dbReference type="NCBI Taxonomy" id="3028027"/>
    <lineage>
        <taxon>Eukaryota</taxon>
        <taxon>Rhodophyta</taxon>
        <taxon>Bangiophyceae</taxon>
        <taxon>Galdieriales</taxon>
        <taxon>Galdieriaceae</taxon>
        <taxon>Galdieria</taxon>
    </lineage>
</organism>
<dbReference type="InterPro" id="IPR005151">
    <property type="entry name" value="Tail-specific_protease"/>
</dbReference>
<dbReference type="Pfam" id="PF13180">
    <property type="entry name" value="PDZ_2"/>
    <property type="match status" value="1"/>
</dbReference>
<keyword evidence="3" id="KW-0378">Hydrolase</keyword>
<dbReference type="Pfam" id="PF03572">
    <property type="entry name" value="Peptidase_S41"/>
    <property type="match status" value="1"/>
</dbReference>
<name>A0AAV9IJE4_9RHOD</name>
<dbReference type="InterPro" id="IPR036034">
    <property type="entry name" value="PDZ_sf"/>
</dbReference>
<dbReference type="PANTHER" id="PTHR32060">
    <property type="entry name" value="TAIL-SPECIFIC PROTEASE"/>
    <property type="match status" value="1"/>
</dbReference>
<evidence type="ECO:0000256" key="2">
    <source>
        <dbReference type="ARBA" id="ARBA00022670"/>
    </source>
</evidence>
<comment type="caution">
    <text evidence="6">The sequence shown here is derived from an EMBL/GenBank/DDBJ whole genome shotgun (WGS) entry which is preliminary data.</text>
</comment>
<dbReference type="EMBL" id="JANCYU010000052">
    <property type="protein sequence ID" value="KAK4527462.1"/>
    <property type="molecule type" value="Genomic_DNA"/>
</dbReference>
<evidence type="ECO:0000256" key="3">
    <source>
        <dbReference type="ARBA" id="ARBA00022801"/>
    </source>
</evidence>
<accession>A0AAV9IJE4</accession>
<comment type="similarity">
    <text evidence="1">Belongs to the peptidase S41A family.</text>
</comment>
<protein>
    <recommendedName>
        <fullName evidence="5">PDZ domain-containing protein</fullName>
    </recommendedName>
</protein>
<dbReference type="Gene3D" id="3.30.750.44">
    <property type="match status" value="1"/>
</dbReference>
<dbReference type="SMART" id="SM00245">
    <property type="entry name" value="TSPc"/>
    <property type="match status" value="1"/>
</dbReference>
<dbReference type="InterPro" id="IPR004447">
    <property type="entry name" value="Peptidase_S41A"/>
</dbReference>
<dbReference type="AlphaFoldDB" id="A0AAV9IJE4"/>
<dbReference type="NCBIfam" id="TIGR00225">
    <property type="entry name" value="prc"/>
    <property type="match status" value="1"/>
</dbReference>
<dbReference type="InterPro" id="IPR001478">
    <property type="entry name" value="PDZ"/>
</dbReference>
<feature type="domain" description="PDZ" evidence="5">
    <location>
        <begin position="150"/>
        <end position="221"/>
    </location>
</feature>
<keyword evidence="7" id="KW-1185">Reference proteome</keyword>
<dbReference type="CDD" id="cd07560">
    <property type="entry name" value="Peptidase_S41_CPP"/>
    <property type="match status" value="1"/>
</dbReference>
<dbReference type="SUPFAM" id="SSF50156">
    <property type="entry name" value="PDZ domain-like"/>
    <property type="match status" value="1"/>
</dbReference>
<evidence type="ECO:0000313" key="7">
    <source>
        <dbReference type="Proteomes" id="UP001300502"/>
    </source>
</evidence>
<dbReference type="Gene3D" id="3.90.226.10">
    <property type="entry name" value="2-enoyl-CoA Hydratase, Chain A, domain 1"/>
    <property type="match status" value="1"/>
</dbReference>
<dbReference type="GO" id="GO:0004175">
    <property type="term" value="F:endopeptidase activity"/>
    <property type="evidence" value="ECO:0007669"/>
    <property type="project" value="TreeGrafter"/>
</dbReference>